<proteinExistence type="predicted"/>
<name>A0A8J3C609_9PSEU</name>
<gene>
    <name evidence="2" type="ORF">GCM10012275_02440</name>
</gene>
<protein>
    <submittedName>
        <fullName evidence="2">Uncharacterized protein</fullName>
    </submittedName>
</protein>
<evidence type="ECO:0000313" key="2">
    <source>
        <dbReference type="EMBL" id="GGM34681.1"/>
    </source>
</evidence>
<dbReference type="EMBL" id="BMMK01000001">
    <property type="protein sequence ID" value="GGM34681.1"/>
    <property type="molecule type" value="Genomic_DNA"/>
</dbReference>
<dbReference type="AlphaFoldDB" id="A0A8J3C609"/>
<feature type="compositionally biased region" description="Basic and acidic residues" evidence="1">
    <location>
        <begin position="1"/>
        <end position="18"/>
    </location>
</feature>
<organism evidence="2 3">
    <name type="scientific">Longimycelium tulufanense</name>
    <dbReference type="NCBI Taxonomy" id="907463"/>
    <lineage>
        <taxon>Bacteria</taxon>
        <taxon>Bacillati</taxon>
        <taxon>Actinomycetota</taxon>
        <taxon>Actinomycetes</taxon>
        <taxon>Pseudonocardiales</taxon>
        <taxon>Pseudonocardiaceae</taxon>
        <taxon>Longimycelium</taxon>
    </lineage>
</organism>
<dbReference type="Proteomes" id="UP000637578">
    <property type="component" value="Unassembled WGS sequence"/>
</dbReference>
<comment type="caution">
    <text evidence="2">The sequence shown here is derived from an EMBL/GenBank/DDBJ whole genome shotgun (WGS) entry which is preliminary data.</text>
</comment>
<keyword evidence="3" id="KW-1185">Reference proteome</keyword>
<reference evidence="2" key="1">
    <citation type="journal article" date="2014" name="Int. J. Syst. Evol. Microbiol.">
        <title>Complete genome sequence of Corynebacterium casei LMG S-19264T (=DSM 44701T), isolated from a smear-ripened cheese.</title>
        <authorList>
            <consortium name="US DOE Joint Genome Institute (JGI-PGF)"/>
            <person name="Walter F."/>
            <person name="Albersmeier A."/>
            <person name="Kalinowski J."/>
            <person name="Ruckert C."/>
        </authorList>
    </citation>
    <scope>NUCLEOTIDE SEQUENCE</scope>
    <source>
        <strain evidence="2">CGMCC 4.5737</strain>
    </source>
</reference>
<sequence>MGWFTTDRDHPTLRTKAKEHAKKKRREAWASTGGALCLVCEKPIAARASKANVHPKCARNASWLC</sequence>
<accession>A0A8J3C609</accession>
<reference evidence="2" key="2">
    <citation type="submission" date="2020-09" db="EMBL/GenBank/DDBJ databases">
        <authorList>
            <person name="Sun Q."/>
            <person name="Zhou Y."/>
        </authorList>
    </citation>
    <scope>NUCLEOTIDE SEQUENCE</scope>
    <source>
        <strain evidence="2">CGMCC 4.5737</strain>
    </source>
</reference>
<feature type="region of interest" description="Disordered" evidence="1">
    <location>
        <begin position="1"/>
        <end position="25"/>
    </location>
</feature>
<evidence type="ECO:0000256" key="1">
    <source>
        <dbReference type="SAM" id="MobiDB-lite"/>
    </source>
</evidence>
<evidence type="ECO:0000313" key="3">
    <source>
        <dbReference type="Proteomes" id="UP000637578"/>
    </source>
</evidence>